<keyword evidence="2" id="KW-0812">Transmembrane</keyword>
<evidence type="ECO:0000256" key="3">
    <source>
        <dbReference type="SAM" id="SignalP"/>
    </source>
</evidence>
<proteinExistence type="predicted"/>
<evidence type="ECO:0000256" key="1">
    <source>
        <dbReference type="SAM" id="MobiDB-lite"/>
    </source>
</evidence>
<feature type="signal peptide" evidence="3">
    <location>
        <begin position="1"/>
        <end position="26"/>
    </location>
</feature>
<feature type="transmembrane region" description="Helical" evidence="2">
    <location>
        <begin position="272"/>
        <end position="293"/>
    </location>
</feature>
<keyword evidence="2" id="KW-1133">Transmembrane helix</keyword>
<evidence type="ECO:0000313" key="4">
    <source>
        <dbReference type="Proteomes" id="UP000694845"/>
    </source>
</evidence>
<dbReference type="RefSeq" id="XP_022098390.1">
    <property type="nucleotide sequence ID" value="XM_022242698.1"/>
</dbReference>
<dbReference type="GeneID" id="110983442"/>
<sequence>MAFSALILSIWAISVTFCAAVGQLQCQNILIHIGDTPISVRCASNDPRNILSLYKNGIKVQSSENVSLEWVRNVSGTHLTMIDKSSYSEVQTVPFECRGISKLNPAALKRRFCHLTVCKHDEELTCHLNATLTDRLYNAYCKYRAGCRTVPVCYVNDQKLPGLGPKLINSKYHMQFQVTLGPNDVMECQLQNPSMLEIFWQRVQVRPPQLNISSNKDETTVQRNSNESLEIPGEAKPGSQDETTEFNRGPESPEGDRSGSQMPLMEQQPKSWPFLLVLLPLFLLLVFISPLICTCSSKELPVTPGFHFC</sequence>
<dbReference type="OMA" id="VRCASND"/>
<protein>
    <submittedName>
        <fullName evidence="5">Uncharacterized protein LOC110983442</fullName>
    </submittedName>
</protein>
<evidence type="ECO:0000313" key="5">
    <source>
        <dbReference type="RefSeq" id="XP_022098390.1"/>
    </source>
</evidence>
<gene>
    <name evidence="5" type="primary">LOC110983442</name>
</gene>
<dbReference type="KEGG" id="aplc:110983442"/>
<dbReference type="Proteomes" id="UP000694845">
    <property type="component" value="Unplaced"/>
</dbReference>
<feature type="region of interest" description="Disordered" evidence="1">
    <location>
        <begin position="211"/>
        <end position="264"/>
    </location>
</feature>
<feature type="chain" id="PRO_5034136660" evidence="3">
    <location>
        <begin position="27"/>
        <end position="309"/>
    </location>
</feature>
<name>A0A8B7Z0T5_ACAPL</name>
<accession>A0A8B7Z0T5</accession>
<keyword evidence="2" id="KW-0472">Membrane</keyword>
<organism evidence="4 5">
    <name type="scientific">Acanthaster planci</name>
    <name type="common">Crown-of-thorns starfish</name>
    <dbReference type="NCBI Taxonomy" id="133434"/>
    <lineage>
        <taxon>Eukaryota</taxon>
        <taxon>Metazoa</taxon>
        <taxon>Echinodermata</taxon>
        <taxon>Eleutherozoa</taxon>
        <taxon>Asterozoa</taxon>
        <taxon>Asteroidea</taxon>
        <taxon>Valvatacea</taxon>
        <taxon>Valvatida</taxon>
        <taxon>Acanthasteridae</taxon>
        <taxon>Acanthaster</taxon>
    </lineage>
</organism>
<reference evidence="5" key="1">
    <citation type="submission" date="2025-08" db="UniProtKB">
        <authorList>
            <consortium name="RefSeq"/>
        </authorList>
    </citation>
    <scope>IDENTIFICATION</scope>
</reference>
<evidence type="ECO:0000256" key="2">
    <source>
        <dbReference type="SAM" id="Phobius"/>
    </source>
</evidence>
<keyword evidence="3" id="KW-0732">Signal</keyword>
<dbReference type="AlphaFoldDB" id="A0A8B7Z0T5"/>
<keyword evidence="4" id="KW-1185">Reference proteome</keyword>